<reference evidence="4" key="1">
    <citation type="submission" date="2023-09" db="EMBL/GenBank/DDBJ databases">
        <title>Paucibacter sp. APW11 Genome sequencing and assembly.</title>
        <authorList>
            <person name="Kim I."/>
        </authorList>
    </citation>
    <scope>NUCLEOTIDE SEQUENCE</scope>
    <source>
        <strain evidence="4">APW11</strain>
    </source>
</reference>
<evidence type="ECO:0000313" key="5">
    <source>
        <dbReference type="Proteomes" id="UP001246372"/>
    </source>
</evidence>
<dbReference type="InterPro" id="IPR001789">
    <property type="entry name" value="Sig_transdc_resp-reg_receiver"/>
</dbReference>
<dbReference type="Pfam" id="PF00072">
    <property type="entry name" value="Response_reg"/>
    <property type="match status" value="1"/>
</dbReference>
<sequence length="121" mass="13263">MKKILIVEDQDEIRELIRVTLEFESYEIHEAGDGDTGLALAQKLKPDLVLLDVMMPGGLDGLKVCQRIKSDAALKRTKVVMLSAKGTAADRQAGSQAGADQYLIKPFSPLELISVINKVIR</sequence>
<dbReference type="PANTHER" id="PTHR44591">
    <property type="entry name" value="STRESS RESPONSE REGULATOR PROTEIN 1"/>
    <property type="match status" value="1"/>
</dbReference>
<feature type="domain" description="Response regulatory" evidence="3">
    <location>
        <begin position="3"/>
        <end position="120"/>
    </location>
</feature>
<evidence type="ECO:0000256" key="1">
    <source>
        <dbReference type="ARBA" id="ARBA00022553"/>
    </source>
</evidence>
<keyword evidence="5" id="KW-1185">Reference proteome</keyword>
<dbReference type="RefSeq" id="WP_315652594.1">
    <property type="nucleotide sequence ID" value="NZ_JAVXZY010000010.1"/>
</dbReference>
<feature type="modified residue" description="4-aspartylphosphate" evidence="2">
    <location>
        <position position="52"/>
    </location>
</feature>
<gene>
    <name evidence="4" type="ORF">RQP53_20725</name>
</gene>
<dbReference type="Proteomes" id="UP001246372">
    <property type="component" value="Unassembled WGS sequence"/>
</dbReference>
<keyword evidence="1 2" id="KW-0597">Phosphoprotein</keyword>
<dbReference type="PROSITE" id="PS50110">
    <property type="entry name" value="RESPONSE_REGULATORY"/>
    <property type="match status" value="1"/>
</dbReference>
<organism evidence="4 5">
    <name type="scientific">Roseateles aquae</name>
    <dbReference type="NCBI Taxonomy" id="3077235"/>
    <lineage>
        <taxon>Bacteria</taxon>
        <taxon>Pseudomonadati</taxon>
        <taxon>Pseudomonadota</taxon>
        <taxon>Betaproteobacteria</taxon>
        <taxon>Burkholderiales</taxon>
        <taxon>Sphaerotilaceae</taxon>
        <taxon>Roseateles</taxon>
    </lineage>
</organism>
<dbReference type="Gene3D" id="3.40.50.2300">
    <property type="match status" value="1"/>
</dbReference>
<proteinExistence type="predicted"/>
<name>A0ABU3PGJ3_9BURK</name>
<evidence type="ECO:0000259" key="3">
    <source>
        <dbReference type="PROSITE" id="PS50110"/>
    </source>
</evidence>
<dbReference type="SMART" id="SM00448">
    <property type="entry name" value="REC"/>
    <property type="match status" value="1"/>
</dbReference>
<protein>
    <submittedName>
        <fullName evidence="4">Response regulator</fullName>
    </submittedName>
</protein>
<dbReference type="InterPro" id="IPR050595">
    <property type="entry name" value="Bact_response_regulator"/>
</dbReference>
<dbReference type="PANTHER" id="PTHR44591:SF3">
    <property type="entry name" value="RESPONSE REGULATORY DOMAIN-CONTAINING PROTEIN"/>
    <property type="match status" value="1"/>
</dbReference>
<accession>A0ABU3PGJ3</accession>
<comment type="caution">
    <text evidence="4">The sequence shown here is derived from an EMBL/GenBank/DDBJ whole genome shotgun (WGS) entry which is preliminary data.</text>
</comment>
<evidence type="ECO:0000313" key="4">
    <source>
        <dbReference type="EMBL" id="MDT9001714.1"/>
    </source>
</evidence>
<dbReference type="SUPFAM" id="SSF52172">
    <property type="entry name" value="CheY-like"/>
    <property type="match status" value="1"/>
</dbReference>
<dbReference type="EMBL" id="JAVXZY010000010">
    <property type="protein sequence ID" value="MDT9001714.1"/>
    <property type="molecule type" value="Genomic_DNA"/>
</dbReference>
<evidence type="ECO:0000256" key="2">
    <source>
        <dbReference type="PROSITE-ProRule" id="PRU00169"/>
    </source>
</evidence>
<dbReference type="InterPro" id="IPR011006">
    <property type="entry name" value="CheY-like_superfamily"/>
</dbReference>